<evidence type="ECO:0000313" key="3">
    <source>
        <dbReference type="Proteomes" id="UP001150907"/>
    </source>
</evidence>
<accession>A0A9W8BCV9</accession>
<dbReference type="Proteomes" id="UP001150907">
    <property type="component" value="Unassembled WGS sequence"/>
</dbReference>
<feature type="compositionally biased region" description="Low complexity" evidence="1">
    <location>
        <begin position="64"/>
        <end position="77"/>
    </location>
</feature>
<evidence type="ECO:0008006" key="4">
    <source>
        <dbReference type="Google" id="ProtNLM"/>
    </source>
</evidence>
<gene>
    <name evidence="2" type="ORF">H4R26_004363</name>
</gene>
<evidence type="ECO:0000313" key="2">
    <source>
        <dbReference type="EMBL" id="KAJ2000970.1"/>
    </source>
</evidence>
<feature type="region of interest" description="Disordered" evidence="1">
    <location>
        <begin position="55"/>
        <end position="78"/>
    </location>
</feature>
<protein>
    <recommendedName>
        <fullName evidence="4">DUF4164 family protein</fullName>
    </recommendedName>
</protein>
<dbReference type="AlphaFoldDB" id="A0A9W8BCV9"/>
<keyword evidence="3" id="KW-1185">Reference proteome</keyword>
<dbReference type="OrthoDB" id="5580899at2759"/>
<proteinExistence type="predicted"/>
<dbReference type="EMBL" id="JANBQF010000462">
    <property type="protein sequence ID" value="KAJ2000970.1"/>
    <property type="molecule type" value="Genomic_DNA"/>
</dbReference>
<reference evidence="2" key="1">
    <citation type="submission" date="2022-07" db="EMBL/GenBank/DDBJ databases">
        <title>Phylogenomic reconstructions and comparative analyses of Kickxellomycotina fungi.</title>
        <authorList>
            <person name="Reynolds N.K."/>
            <person name="Stajich J.E."/>
            <person name="Barry K."/>
            <person name="Grigoriev I.V."/>
            <person name="Crous P."/>
            <person name="Smith M.E."/>
        </authorList>
    </citation>
    <scope>NUCLEOTIDE SEQUENCE</scope>
    <source>
        <strain evidence="2">IMI 214461</strain>
    </source>
</reference>
<organism evidence="2 3">
    <name type="scientific">Coemansia thaxteri</name>
    <dbReference type="NCBI Taxonomy" id="2663907"/>
    <lineage>
        <taxon>Eukaryota</taxon>
        <taxon>Fungi</taxon>
        <taxon>Fungi incertae sedis</taxon>
        <taxon>Zoopagomycota</taxon>
        <taxon>Kickxellomycotina</taxon>
        <taxon>Kickxellomycetes</taxon>
        <taxon>Kickxellales</taxon>
        <taxon>Kickxellaceae</taxon>
        <taxon>Coemansia</taxon>
    </lineage>
</organism>
<feature type="region of interest" description="Disordered" evidence="1">
    <location>
        <begin position="1"/>
        <end position="33"/>
    </location>
</feature>
<sequence>MSSAGNSDTPAPESRPAESKAPGPAGVSLEKRLGGQLDALQSMLSSLAAKVEAIEEEASAGPHGAARTQQQRQGAVADAYRDMAQAEHAVGLLEPRLDQLLSRLDSLLEETEH</sequence>
<evidence type="ECO:0000256" key="1">
    <source>
        <dbReference type="SAM" id="MobiDB-lite"/>
    </source>
</evidence>
<comment type="caution">
    <text evidence="2">The sequence shown here is derived from an EMBL/GenBank/DDBJ whole genome shotgun (WGS) entry which is preliminary data.</text>
</comment>
<name>A0A9W8BCV9_9FUNG</name>